<keyword evidence="10" id="KW-0175">Coiled coil</keyword>
<organism evidence="11">
    <name type="scientific">Alexandrium andersonii</name>
    <dbReference type="NCBI Taxonomy" id="327968"/>
    <lineage>
        <taxon>Eukaryota</taxon>
        <taxon>Sar</taxon>
        <taxon>Alveolata</taxon>
        <taxon>Dinophyceae</taxon>
        <taxon>Gonyaulacales</taxon>
        <taxon>Pyrocystaceae</taxon>
        <taxon>Alexandrium</taxon>
    </lineage>
</organism>
<evidence type="ECO:0000313" key="11">
    <source>
        <dbReference type="EMBL" id="CAD9430686.1"/>
    </source>
</evidence>
<dbReference type="InterPro" id="IPR042815">
    <property type="entry name" value="DRC10"/>
</dbReference>
<accession>A0A7S2CR21</accession>
<sequence length="269" mass="31575">MRNFQETRPGAVIQFLKTLADMQDLTLKRLTTTVEEERSRQELLEHYNSRASEASKRRQQLDLDLQHIRRECEKAQSQRTGILTKLKADLLDVKDSKQERMTALRTRYENRMREHQEVFDAKRQDLENRIKALKESNAKLKSQSQDEEMTKKKATKRNVLDIEKIIGDFDTRVKEMAFALSENSEASTKYKRQLDELKEHFEKVDAESGCIKAEEKIAEARKAKLQAERDRKDQSAALVQAFWRGIIQREQYTVMKRSKKKKKGGGKKK</sequence>
<evidence type="ECO:0000256" key="4">
    <source>
        <dbReference type="ARBA" id="ARBA00021752"/>
    </source>
</evidence>
<dbReference type="AlphaFoldDB" id="A0A7S2CR21"/>
<evidence type="ECO:0000256" key="1">
    <source>
        <dbReference type="ARBA" id="ARBA00003029"/>
    </source>
</evidence>
<dbReference type="PANTHER" id="PTHR31598:SF1">
    <property type="entry name" value="DYNEIN REGULATORY COMPLEX PROTEIN 10"/>
    <property type="match status" value="1"/>
</dbReference>
<evidence type="ECO:0000256" key="10">
    <source>
        <dbReference type="SAM" id="Coils"/>
    </source>
</evidence>
<reference evidence="11" key="1">
    <citation type="submission" date="2021-01" db="EMBL/GenBank/DDBJ databases">
        <authorList>
            <person name="Corre E."/>
            <person name="Pelletier E."/>
            <person name="Niang G."/>
            <person name="Scheremetjew M."/>
            <person name="Finn R."/>
            <person name="Kale V."/>
            <person name="Holt S."/>
            <person name="Cochrane G."/>
            <person name="Meng A."/>
            <person name="Brown T."/>
            <person name="Cohen L."/>
        </authorList>
    </citation>
    <scope>NUCLEOTIDE SEQUENCE</scope>
    <source>
        <strain evidence="11">CCMP2222</strain>
    </source>
</reference>
<evidence type="ECO:0000256" key="9">
    <source>
        <dbReference type="ARBA" id="ARBA00023273"/>
    </source>
</evidence>
<keyword evidence="6" id="KW-0282">Flagellum</keyword>
<feature type="coiled-coil region" evidence="10">
    <location>
        <begin position="187"/>
        <end position="237"/>
    </location>
</feature>
<comment type="subcellular location">
    <subcellularLocation>
        <location evidence="2">Cytoplasm</location>
        <location evidence="2">Cytoskeleton</location>
        <location evidence="2">Flagellum axoneme</location>
    </subcellularLocation>
</comment>
<feature type="coiled-coil region" evidence="10">
    <location>
        <begin position="116"/>
        <end position="157"/>
    </location>
</feature>
<dbReference type="PROSITE" id="PS50096">
    <property type="entry name" value="IQ"/>
    <property type="match status" value="1"/>
</dbReference>
<evidence type="ECO:0000256" key="7">
    <source>
        <dbReference type="ARBA" id="ARBA00023069"/>
    </source>
</evidence>
<evidence type="ECO:0000256" key="5">
    <source>
        <dbReference type="ARBA" id="ARBA00022490"/>
    </source>
</evidence>
<gene>
    <name evidence="11" type="ORF">AAND1436_LOCUS19313</name>
</gene>
<dbReference type="EMBL" id="HBGQ01039319">
    <property type="protein sequence ID" value="CAD9430686.1"/>
    <property type="molecule type" value="Transcribed_RNA"/>
</dbReference>
<proteinExistence type="inferred from homology"/>
<keyword evidence="8" id="KW-0206">Cytoskeleton</keyword>
<evidence type="ECO:0000256" key="8">
    <source>
        <dbReference type="ARBA" id="ARBA00023212"/>
    </source>
</evidence>
<protein>
    <recommendedName>
        <fullName evidence="4">Dynein regulatory complex protein 10</fullName>
    </recommendedName>
</protein>
<keyword evidence="7" id="KW-0969">Cilium</keyword>
<evidence type="ECO:0000256" key="6">
    <source>
        <dbReference type="ARBA" id="ARBA00022846"/>
    </source>
</evidence>
<feature type="coiled-coil region" evidence="10">
    <location>
        <begin position="44"/>
        <end position="78"/>
    </location>
</feature>
<keyword evidence="5" id="KW-0963">Cytoplasm</keyword>
<comment type="similarity">
    <text evidence="3">Belongs to the DRC10 family.</text>
</comment>
<keyword evidence="9" id="KW-0966">Cell projection</keyword>
<name>A0A7S2CR21_9DINO</name>
<evidence type="ECO:0000256" key="3">
    <source>
        <dbReference type="ARBA" id="ARBA00009071"/>
    </source>
</evidence>
<comment type="function">
    <text evidence="1">Component of the nexin-dynein regulatory complex (N-DRC), a key regulator of ciliary/flagellar motility which maintains the alignment and integrity of the distal axoneme and regulates microtubule sliding in motile axonemes.</text>
</comment>
<evidence type="ECO:0000256" key="2">
    <source>
        <dbReference type="ARBA" id="ARBA00004611"/>
    </source>
</evidence>
<dbReference type="PANTHER" id="PTHR31598">
    <property type="entry name" value="IQ DOMAIN-CONTAINING PROTEIN D"/>
    <property type="match status" value="1"/>
</dbReference>